<evidence type="ECO:0000313" key="2">
    <source>
        <dbReference type="Proteomes" id="UP000789901"/>
    </source>
</evidence>
<organism evidence="1 2">
    <name type="scientific">Gigaspora margarita</name>
    <dbReference type="NCBI Taxonomy" id="4874"/>
    <lineage>
        <taxon>Eukaryota</taxon>
        <taxon>Fungi</taxon>
        <taxon>Fungi incertae sedis</taxon>
        <taxon>Mucoromycota</taxon>
        <taxon>Glomeromycotina</taxon>
        <taxon>Glomeromycetes</taxon>
        <taxon>Diversisporales</taxon>
        <taxon>Gigasporaceae</taxon>
        <taxon>Gigaspora</taxon>
    </lineage>
</organism>
<name>A0ABN7UCF9_GIGMA</name>
<reference evidence="1 2" key="1">
    <citation type="submission" date="2021-06" db="EMBL/GenBank/DDBJ databases">
        <authorList>
            <person name="Kallberg Y."/>
            <person name="Tangrot J."/>
            <person name="Rosling A."/>
        </authorList>
    </citation>
    <scope>NUCLEOTIDE SEQUENCE [LARGE SCALE GENOMIC DNA]</scope>
    <source>
        <strain evidence="1 2">120-4 pot B 10/14</strain>
    </source>
</reference>
<dbReference type="Proteomes" id="UP000789901">
    <property type="component" value="Unassembled WGS sequence"/>
</dbReference>
<gene>
    <name evidence="1" type="ORF">GMARGA_LOCUS4257</name>
</gene>
<evidence type="ECO:0000313" key="1">
    <source>
        <dbReference type="EMBL" id="CAG8544697.1"/>
    </source>
</evidence>
<sequence>MYNIQIKTFAPYLPYLPHFLLKIPIIQEIISDTIEENCNLMNVILGL</sequence>
<dbReference type="EMBL" id="CAJVQB010001649">
    <property type="protein sequence ID" value="CAG8544697.1"/>
    <property type="molecule type" value="Genomic_DNA"/>
</dbReference>
<accession>A0ABN7UCF9</accession>
<proteinExistence type="predicted"/>
<keyword evidence="2" id="KW-1185">Reference proteome</keyword>
<protein>
    <submittedName>
        <fullName evidence="1">13759_t:CDS:1</fullName>
    </submittedName>
</protein>
<comment type="caution">
    <text evidence="1">The sequence shown here is derived from an EMBL/GenBank/DDBJ whole genome shotgun (WGS) entry which is preliminary data.</text>
</comment>